<comment type="caution">
    <text evidence="9">The sequence shown here is derived from an EMBL/GenBank/DDBJ whole genome shotgun (WGS) entry which is preliminary data.</text>
</comment>
<feature type="transmembrane region" description="Helical" evidence="7">
    <location>
        <begin position="54"/>
        <end position="72"/>
    </location>
</feature>
<feature type="domain" description="Major facilitator superfamily (MFS) profile" evidence="8">
    <location>
        <begin position="19"/>
        <end position="492"/>
    </location>
</feature>
<keyword evidence="6 7" id="KW-0472">Membrane</keyword>
<feature type="transmembrane region" description="Helical" evidence="7">
    <location>
        <begin position="273"/>
        <end position="297"/>
    </location>
</feature>
<dbReference type="EMBL" id="JAARUV010000001">
    <property type="protein sequence ID" value="MBC1778284.1"/>
    <property type="molecule type" value="Genomic_DNA"/>
</dbReference>
<comment type="subcellular location">
    <subcellularLocation>
        <location evidence="1">Cell membrane</location>
        <topology evidence="1">Multi-pass membrane protein</topology>
    </subcellularLocation>
</comment>
<dbReference type="InterPro" id="IPR036259">
    <property type="entry name" value="MFS_trans_sf"/>
</dbReference>
<evidence type="ECO:0000256" key="3">
    <source>
        <dbReference type="ARBA" id="ARBA00022475"/>
    </source>
</evidence>
<dbReference type="PANTHER" id="PTHR23501:SF170">
    <property type="entry name" value="MULTIDRUG RESISTANCE PROTEIN 3"/>
    <property type="match status" value="1"/>
</dbReference>
<feature type="transmembrane region" description="Helical" evidence="7">
    <location>
        <begin position="363"/>
        <end position="383"/>
    </location>
</feature>
<organism evidence="9 10">
    <name type="scientific">Listeria booriae</name>
    <dbReference type="NCBI Taxonomy" id="1552123"/>
    <lineage>
        <taxon>Bacteria</taxon>
        <taxon>Bacillati</taxon>
        <taxon>Bacillota</taxon>
        <taxon>Bacilli</taxon>
        <taxon>Bacillales</taxon>
        <taxon>Listeriaceae</taxon>
        <taxon>Listeria</taxon>
    </lineage>
</organism>
<feature type="transmembrane region" description="Helical" evidence="7">
    <location>
        <begin position="309"/>
        <end position="330"/>
    </location>
</feature>
<keyword evidence="3" id="KW-1003">Cell membrane</keyword>
<dbReference type="GO" id="GO:0022857">
    <property type="term" value="F:transmembrane transporter activity"/>
    <property type="evidence" value="ECO:0007669"/>
    <property type="project" value="InterPro"/>
</dbReference>
<dbReference type="AlphaFoldDB" id="A0A7X0XPP0"/>
<reference evidence="9 10" key="1">
    <citation type="submission" date="2020-03" db="EMBL/GenBank/DDBJ databases">
        <title>Soil Listeria distribution.</title>
        <authorList>
            <person name="Liao J."/>
            <person name="Wiedmann M."/>
        </authorList>
    </citation>
    <scope>NUCLEOTIDE SEQUENCE [LARGE SCALE GENOMIC DNA]</scope>
    <source>
        <strain evidence="9 10">FSL L7-1017</strain>
    </source>
</reference>
<evidence type="ECO:0000259" key="8">
    <source>
        <dbReference type="PROSITE" id="PS50850"/>
    </source>
</evidence>
<dbReference type="InterPro" id="IPR011701">
    <property type="entry name" value="MFS"/>
</dbReference>
<feature type="transmembrane region" description="Helical" evidence="7">
    <location>
        <begin position="234"/>
        <end position="253"/>
    </location>
</feature>
<feature type="transmembrane region" description="Helical" evidence="7">
    <location>
        <begin position="170"/>
        <end position="191"/>
    </location>
</feature>
<name>A0A7X0XPP0_9LIST</name>
<evidence type="ECO:0000313" key="9">
    <source>
        <dbReference type="EMBL" id="MBC1778284.1"/>
    </source>
</evidence>
<feature type="transmembrane region" description="Helical" evidence="7">
    <location>
        <begin position="471"/>
        <end position="489"/>
    </location>
</feature>
<dbReference type="Pfam" id="PF07690">
    <property type="entry name" value="MFS_1"/>
    <property type="match status" value="1"/>
</dbReference>
<sequence length="499" mass="54603">MRSRRVRKMTKTETKIVPVLVALMLGIFVSSLDNTIVAASMGTIVGDLGGLDKYVWITSAYLVAEMAGMPIFGKLSDMYGRKRFYVFGITLFLIGSILCGTAETMTQLAIYRAIQGVGGSALMPIAFTIIWDVLPLEKRASVGGWFGAVFGLSSVVGPLLGAFITDHISWHWIFYINIPIGIVALFLISVYYKESPKHNKAKIDWLGAFFLVGGTVALMFALELGGHTYAWDSMQIFSLFGLFVVAMIVLIFVERRAVDPILPFYLFKRPVYLGTVLTGMLYGGVFMVATIYIPLYVQGVDGGTATNSGLLLLPMMVGTSVMAAISGNLANRFSFRSIMICAGILTFGTTILFGTLTPDTPRYLLTIYMVMLGVGIGPSFSILGTASLYKINPDERGTASATNNFIRSFGMTVGITIYGVIQRNLFSNGVPEMFQHMDSRAILSPELRAKIPAEILDKITEILCSSIAQTFLWTLIPLSLAFFTMLLMGKAKMSDLHEK</sequence>
<protein>
    <submittedName>
        <fullName evidence="9">MFS transporter</fullName>
    </submittedName>
</protein>
<feature type="transmembrane region" description="Helical" evidence="7">
    <location>
        <begin position="84"/>
        <end position="103"/>
    </location>
</feature>
<feature type="transmembrane region" description="Helical" evidence="7">
    <location>
        <begin position="203"/>
        <end position="222"/>
    </location>
</feature>
<evidence type="ECO:0000256" key="2">
    <source>
        <dbReference type="ARBA" id="ARBA00022448"/>
    </source>
</evidence>
<evidence type="ECO:0000256" key="4">
    <source>
        <dbReference type="ARBA" id="ARBA00022692"/>
    </source>
</evidence>
<dbReference type="InterPro" id="IPR004638">
    <property type="entry name" value="EmrB-like"/>
</dbReference>
<feature type="transmembrane region" description="Helical" evidence="7">
    <location>
        <begin position="109"/>
        <end position="130"/>
    </location>
</feature>
<dbReference type="PANTHER" id="PTHR23501">
    <property type="entry name" value="MAJOR FACILITATOR SUPERFAMILY"/>
    <property type="match status" value="1"/>
</dbReference>
<dbReference type="CDD" id="cd17502">
    <property type="entry name" value="MFS_Azr1_MDR_like"/>
    <property type="match status" value="1"/>
</dbReference>
<evidence type="ECO:0000256" key="5">
    <source>
        <dbReference type="ARBA" id="ARBA00022989"/>
    </source>
</evidence>
<evidence type="ECO:0000256" key="6">
    <source>
        <dbReference type="ARBA" id="ARBA00023136"/>
    </source>
</evidence>
<dbReference type="SUPFAM" id="SSF103473">
    <property type="entry name" value="MFS general substrate transporter"/>
    <property type="match status" value="1"/>
</dbReference>
<feature type="transmembrane region" description="Helical" evidence="7">
    <location>
        <begin position="142"/>
        <end position="164"/>
    </location>
</feature>
<keyword evidence="5 7" id="KW-1133">Transmembrane helix</keyword>
<evidence type="ECO:0000256" key="7">
    <source>
        <dbReference type="SAM" id="Phobius"/>
    </source>
</evidence>
<dbReference type="FunFam" id="1.20.1720.10:FF:000004">
    <property type="entry name" value="EmrB/QacA family drug resistance transporter"/>
    <property type="match status" value="1"/>
</dbReference>
<feature type="transmembrane region" description="Helical" evidence="7">
    <location>
        <begin position="404"/>
        <end position="421"/>
    </location>
</feature>
<keyword evidence="2" id="KW-0813">Transport</keyword>
<dbReference type="GO" id="GO:0005886">
    <property type="term" value="C:plasma membrane"/>
    <property type="evidence" value="ECO:0007669"/>
    <property type="project" value="UniProtKB-SubCell"/>
</dbReference>
<dbReference type="PROSITE" id="PS50850">
    <property type="entry name" value="MFS"/>
    <property type="match status" value="1"/>
</dbReference>
<dbReference type="NCBIfam" id="TIGR00711">
    <property type="entry name" value="efflux_EmrB"/>
    <property type="match status" value="1"/>
</dbReference>
<evidence type="ECO:0000256" key="1">
    <source>
        <dbReference type="ARBA" id="ARBA00004651"/>
    </source>
</evidence>
<evidence type="ECO:0000313" key="10">
    <source>
        <dbReference type="Proteomes" id="UP000547643"/>
    </source>
</evidence>
<dbReference type="Gene3D" id="1.20.1250.20">
    <property type="entry name" value="MFS general substrate transporter like domains"/>
    <property type="match status" value="2"/>
</dbReference>
<accession>A0A7X0XPP0</accession>
<proteinExistence type="predicted"/>
<dbReference type="InterPro" id="IPR020846">
    <property type="entry name" value="MFS_dom"/>
</dbReference>
<gene>
    <name evidence="9" type="ORF">HCA46_05475</name>
</gene>
<dbReference type="Proteomes" id="UP000547643">
    <property type="component" value="Unassembled WGS sequence"/>
</dbReference>
<feature type="transmembrane region" description="Helical" evidence="7">
    <location>
        <begin position="337"/>
        <end position="357"/>
    </location>
</feature>
<keyword evidence="4 7" id="KW-0812">Transmembrane</keyword>